<reference evidence="2" key="1">
    <citation type="submission" date="2023-04" db="EMBL/GenBank/DDBJ databases">
        <title>Candida boidinii NBRC 10035.</title>
        <authorList>
            <person name="Ichikawa N."/>
            <person name="Sato H."/>
            <person name="Tonouchi N."/>
        </authorList>
    </citation>
    <scope>NUCLEOTIDE SEQUENCE</scope>
    <source>
        <strain evidence="2">NBRC 10035</strain>
    </source>
</reference>
<evidence type="ECO:0000259" key="1">
    <source>
        <dbReference type="Pfam" id="PF09159"/>
    </source>
</evidence>
<comment type="caution">
    <text evidence="2">The sequence shown here is derived from an EMBL/GenBank/DDBJ whole genome shotgun (WGS) entry which is preliminary data.</text>
</comment>
<gene>
    <name evidence="2" type="ORF">Cboi02_000422200</name>
</gene>
<dbReference type="InterPro" id="IPR012337">
    <property type="entry name" value="RNaseH-like_sf"/>
</dbReference>
<dbReference type="PANTHER" id="PTHR28072">
    <property type="entry name" value="CRUCIFORM CUTTING ENDONUCLEASE 1, MITOCHONDRIAL-RELATED"/>
    <property type="match status" value="1"/>
</dbReference>
<accession>A0A9W6WJE6</accession>
<dbReference type="GO" id="GO:0004520">
    <property type="term" value="F:DNA endonuclease activity"/>
    <property type="evidence" value="ECO:0007669"/>
    <property type="project" value="TreeGrafter"/>
</dbReference>
<dbReference type="InterPro" id="IPR015242">
    <property type="entry name" value="Ydc2_cat"/>
</dbReference>
<name>A0A9W6WJE6_CANBO</name>
<feature type="domain" description="Mitochondrial resolvase Ydc2 catalytic" evidence="1">
    <location>
        <begin position="31"/>
        <end position="294"/>
    </location>
</feature>
<dbReference type="EMBL" id="BSXN01001638">
    <property type="protein sequence ID" value="GME73906.1"/>
    <property type="molecule type" value="Genomic_DNA"/>
</dbReference>
<dbReference type="Pfam" id="PF09159">
    <property type="entry name" value="Ydc2-catalyt"/>
    <property type="match status" value="1"/>
</dbReference>
<dbReference type="InterPro" id="IPR036397">
    <property type="entry name" value="RNaseH_sf"/>
</dbReference>
<sequence>MTVVGIGDKFKKLIKTKTLHDDSLIKADLTIHKPIVYQWYKMNLNQFTNNESFEFTPENYSYMINKLIFELIFPKSENTTKVETPDIILIERQRFRTMGSHNIFEHILKSNILENMLYSSLNSLRLINYNNLKFQVISVNPQVMSSYWVNYYENNKNNYKLIPENKIFDKKKNEIDSKQLRIQLVYNWLDNILSNNSNKTKKSKFTPFNISNDLLTDKNNQFNDILKLKTNESKKVYELVNLMNELNLNNDLKIKLNKNQSDLLKSIEINPKGDDLSDSLLHGLNWLIFEKNKINLFNFINNYKINDGDNLNNKQLKLILTEDFKNYLNSLKLTES</sequence>
<dbReference type="GO" id="GO:0070336">
    <property type="term" value="F:flap-structured DNA binding"/>
    <property type="evidence" value="ECO:0007669"/>
    <property type="project" value="TreeGrafter"/>
</dbReference>
<dbReference type="Proteomes" id="UP001165120">
    <property type="component" value="Unassembled WGS sequence"/>
</dbReference>
<dbReference type="GO" id="GO:0005739">
    <property type="term" value="C:mitochondrion"/>
    <property type="evidence" value="ECO:0007669"/>
    <property type="project" value="TreeGrafter"/>
</dbReference>
<evidence type="ECO:0000313" key="2">
    <source>
        <dbReference type="EMBL" id="GME73906.1"/>
    </source>
</evidence>
<evidence type="ECO:0000313" key="3">
    <source>
        <dbReference type="Proteomes" id="UP001165120"/>
    </source>
</evidence>
<organism evidence="2 3">
    <name type="scientific">Candida boidinii</name>
    <name type="common">Yeast</name>
    <dbReference type="NCBI Taxonomy" id="5477"/>
    <lineage>
        <taxon>Eukaryota</taxon>
        <taxon>Fungi</taxon>
        <taxon>Dikarya</taxon>
        <taxon>Ascomycota</taxon>
        <taxon>Saccharomycotina</taxon>
        <taxon>Pichiomycetes</taxon>
        <taxon>Pichiales</taxon>
        <taxon>Pichiaceae</taxon>
        <taxon>Ogataea</taxon>
        <taxon>Ogataea/Candida clade</taxon>
    </lineage>
</organism>
<keyword evidence="3" id="KW-1185">Reference proteome</keyword>
<dbReference type="Gene3D" id="3.30.420.10">
    <property type="entry name" value="Ribonuclease H-like superfamily/Ribonuclease H"/>
    <property type="match status" value="1"/>
</dbReference>
<proteinExistence type="predicted"/>
<dbReference type="GO" id="GO:0000403">
    <property type="term" value="F:Y-form DNA binding"/>
    <property type="evidence" value="ECO:0007669"/>
    <property type="project" value="TreeGrafter"/>
</dbReference>
<dbReference type="SUPFAM" id="SSF53098">
    <property type="entry name" value="Ribonuclease H-like"/>
    <property type="match status" value="1"/>
</dbReference>
<dbReference type="PANTHER" id="PTHR28072:SF1">
    <property type="entry name" value="CRUCIFORM CUTTING ENDONUCLEASE 1, MITOCHONDRIAL-RELATED"/>
    <property type="match status" value="1"/>
</dbReference>
<protein>
    <submittedName>
        <fullName evidence="2">Unnamed protein product</fullName>
    </submittedName>
</protein>
<dbReference type="GO" id="GO:0000402">
    <property type="term" value="F:crossed form four-way junction DNA binding"/>
    <property type="evidence" value="ECO:0007669"/>
    <property type="project" value="TreeGrafter"/>
</dbReference>
<dbReference type="AlphaFoldDB" id="A0A9W6WJE6"/>
<dbReference type="InterPro" id="IPR039197">
    <property type="entry name" value="Mrs1/Cce1"/>
</dbReference>